<dbReference type="EMBL" id="HBUF01350748">
    <property type="protein sequence ID" value="CAG6713575.1"/>
    <property type="molecule type" value="Transcribed_RNA"/>
</dbReference>
<name>A0A8D8UYV1_9HEMI</name>
<dbReference type="EMBL" id="HBUF01350749">
    <property type="protein sequence ID" value="CAG6713580.1"/>
    <property type="molecule type" value="Transcribed_RNA"/>
</dbReference>
<dbReference type="AlphaFoldDB" id="A0A8D8UYV1"/>
<evidence type="ECO:0000313" key="1">
    <source>
        <dbReference type="EMBL" id="CAG6713580.1"/>
    </source>
</evidence>
<reference evidence="1" key="1">
    <citation type="submission" date="2021-05" db="EMBL/GenBank/DDBJ databases">
        <authorList>
            <person name="Alioto T."/>
            <person name="Alioto T."/>
            <person name="Gomez Garrido J."/>
        </authorList>
    </citation>
    <scope>NUCLEOTIDE SEQUENCE</scope>
</reference>
<accession>A0A8D8UYV1</accession>
<protein>
    <submittedName>
        <fullName evidence="1">Uncharacterized protein</fullName>
    </submittedName>
</protein>
<proteinExistence type="predicted"/>
<organism evidence="1">
    <name type="scientific">Cacopsylla melanoneura</name>
    <dbReference type="NCBI Taxonomy" id="428564"/>
    <lineage>
        <taxon>Eukaryota</taxon>
        <taxon>Metazoa</taxon>
        <taxon>Ecdysozoa</taxon>
        <taxon>Arthropoda</taxon>
        <taxon>Hexapoda</taxon>
        <taxon>Insecta</taxon>
        <taxon>Pterygota</taxon>
        <taxon>Neoptera</taxon>
        <taxon>Paraneoptera</taxon>
        <taxon>Hemiptera</taxon>
        <taxon>Sternorrhyncha</taxon>
        <taxon>Psylloidea</taxon>
        <taxon>Psyllidae</taxon>
        <taxon>Psyllinae</taxon>
        <taxon>Cacopsylla</taxon>
    </lineage>
</organism>
<sequence length="146" mass="16038">MLESKDRFESNNTIRSNSINFAHHYVDCTLPPISPPSTRTTSTSSLFSPCLFCSNMAFLFSSKNFFLSSLLADTAADLGLGSEEVDLIVRDKGLLPALFEFPRDDRFEVVPAAPDLRLSILGPDSSTQLFCLSLVNISNLPRTSSI</sequence>